<evidence type="ECO:0000259" key="3">
    <source>
        <dbReference type="SMART" id="SM00701"/>
    </source>
</evidence>
<gene>
    <name evidence="4" type="ORF">OG699_20065</name>
</gene>
<accession>A0AAU3I0H8</accession>
<dbReference type="GO" id="GO:0008745">
    <property type="term" value="F:N-acetylmuramoyl-L-alanine amidase activity"/>
    <property type="evidence" value="ECO:0007669"/>
    <property type="project" value="InterPro"/>
</dbReference>
<dbReference type="GO" id="GO:0009253">
    <property type="term" value="P:peptidoglycan catabolic process"/>
    <property type="evidence" value="ECO:0007669"/>
    <property type="project" value="InterPro"/>
</dbReference>
<sequence length="377" mass="39095">MRKKLLLNRRAVLMAAGAAAGVATGLVAVPAIGATTPATTTSGARTVRVPRTRAKSFTGAAARTVQAEFPVEHVGVSWTGPRRGASIRLIGQDGSRGAWTALRPVCGAGADGDAGDPAKSVSALVQAGGAAGYELRLPDGATDVRSTAIDTVNGPSTKVATAATVGRIADVEYITRAGWGADESLRFKADGTENSPQAYYPAQVMTVHHTADANGAPDPAATIRSYYYLHAITNDWGDIGYHYLIDAAGLVYEGRYSGTDGIPAHDASGKMVTAFHTSGNNSGNLGIALLGNSNEQPPTDAARRSLVRLLGALSSYHGFDPEAAVTFVNPVNGVSKNVQMINGHRDWLSTECPGTTLYGDLPALRKDAAAELSQPQV</sequence>
<dbReference type="EMBL" id="CP109546">
    <property type="protein sequence ID" value="WTZ10080.1"/>
    <property type="molecule type" value="Genomic_DNA"/>
</dbReference>
<evidence type="ECO:0000313" key="4">
    <source>
        <dbReference type="EMBL" id="WTZ10080.1"/>
    </source>
</evidence>
<organism evidence="4">
    <name type="scientific">Streptomyces sp. NBC_01393</name>
    <dbReference type="NCBI Taxonomy" id="2903851"/>
    <lineage>
        <taxon>Bacteria</taxon>
        <taxon>Bacillati</taxon>
        <taxon>Actinomycetota</taxon>
        <taxon>Actinomycetes</taxon>
        <taxon>Kitasatosporales</taxon>
        <taxon>Streptomycetaceae</taxon>
        <taxon>Streptomyces</taxon>
    </lineage>
</organism>
<dbReference type="InterPro" id="IPR006311">
    <property type="entry name" value="TAT_signal"/>
</dbReference>
<dbReference type="InterPro" id="IPR006619">
    <property type="entry name" value="PGRP_domain_met/bac"/>
</dbReference>
<name>A0AAU3I0H8_9ACTN</name>
<dbReference type="SUPFAM" id="SSF55846">
    <property type="entry name" value="N-acetylmuramoyl-L-alanine amidase-like"/>
    <property type="match status" value="1"/>
</dbReference>
<feature type="signal peptide" evidence="2">
    <location>
        <begin position="1"/>
        <end position="33"/>
    </location>
</feature>
<dbReference type="InterPro" id="IPR015510">
    <property type="entry name" value="PGRP"/>
</dbReference>
<dbReference type="AlphaFoldDB" id="A0AAU3I0H8"/>
<feature type="domain" description="Peptidoglycan recognition protein family" evidence="3">
    <location>
        <begin position="171"/>
        <end position="332"/>
    </location>
</feature>
<dbReference type="CDD" id="cd06583">
    <property type="entry name" value="PGRP"/>
    <property type="match status" value="1"/>
</dbReference>
<dbReference type="PROSITE" id="PS51318">
    <property type="entry name" value="TAT"/>
    <property type="match status" value="1"/>
</dbReference>
<dbReference type="PANTHER" id="PTHR11022">
    <property type="entry name" value="PEPTIDOGLYCAN RECOGNITION PROTEIN"/>
    <property type="match status" value="1"/>
</dbReference>
<evidence type="ECO:0000256" key="2">
    <source>
        <dbReference type="SAM" id="SignalP"/>
    </source>
</evidence>
<protein>
    <submittedName>
        <fullName evidence="4">Peptidoglycan recognition protein family protein</fullName>
    </submittedName>
</protein>
<proteinExistence type="inferred from homology"/>
<keyword evidence="2" id="KW-0732">Signal</keyword>
<dbReference type="GO" id="GO:0008270">
    <property type="term" value="F:zinc ion binding"/>
    <property type="evidence" value="ECO:0007669"/>
    <property type="project" value="InterPro"/>
</dbReference>
<dbReference type="Gene3D" id="3.40.80.10">
    <property type="entry name" value="Peptidoglycan recognition protein-like"/>
    <property type="match status" value="1"/>
</dbReference>
<comment type="similarity">
    <text evidence="1">Belongs to the N-acetylmuramoyl-L-alanine amidase 2 family.</text>
</comment>
<reference evidence="4" key="1">
    <citation type="submission" date="2022-10" db="EMBL/GenBank/DDBJ databases">
        <title>The complete genomes of actinobacterial strains from the NBC collection.</title>
        <authorList>
            <person name="Joergensen T.S."/>
            <person name="Alvarez Arevalo M."/>
            <person name="Sterndorff E.B."/>
            <person name="Faurdal D."/>
            <person name="Vuksanovic O."/>
            <person name="Mourched A.-S."/>
            <person name="Charusanti P."/>
            <person name="Shaw S."/>
            <person name="Blin K."/>
            <person name="Weber T."/>
        </authorList>
    </citation>
    <scope>NUCLEOTIDE SEQUENCE</scope>
    <source>
        <strain evidence="4">NBC_01393</strain>
    </source>
</reference>
<dbReference type="PANTHER" id="PTHR11022:SF41">
    <property type="entry name" value="PEPTIDOGLYCAN-RECOGNITION PROTEIN LC-RELATED"/>
    <property type="match status" value="1"/>
</dbReference>
<dbReference type="Pfam" id="PF01510">
    <property type="entry name" value="Amidase_2"/>
    <property type="match status" value="1"/>
</dbReference>
<evidence type="ECO:0000256" key="1">
    <source>
        <dbReference type="ARBA" id="ARBA00007553"/>
    </source>
</evidence>
<feature type="chain" id="PRO_5043682238" evidence="2">
    <location>
        <begin position="34"/>
        <end position="377"/>
    </location>
</feature>
<dbReference type="InterPro" id="IPR002502">
    <property type="entry name" value="Amidase_domain"/>
</dbReference>
<dbReference type="SMART" id="SM00701">
    <property type="entry name" value="PGRP"/>
    <property type="match status" value="1"/>
</dbReference>
<dbReference type="InterPro" id="IPR036505">
    <property type="entry name" value="Amidase/PGRP_sf"/>
</dbReference>